<dbReference type="Pfam" id="PF19590">
    <property type="entry name" value="TrbL_3"/>
    <property type="match status" value="1"/>
</dbReference>
<keyword evidence="2" id="KW-1133">Transmembrane helix</keyword>
<dbReference type="InterPro" id="IPR045782">
    <property type="entry name" value="TrbL_3"/>
</dbReference>
<evidence type="ECO:0000313" key="3">
    <source>
        <dbReference type="EMBL" id="SEO50047.1"/>
    </source>
</evidence>
<feature type="transmembrane region" description="Helical" evidence="2">
    <location>
        <begin position="230"/>
        <end position="254"/>
    </location>
</feature>
<gene>
    <name evidence="3" type="ORF">SAMN05216388_101386</name>
</gene>
<keyword evidence="2" id="KW-0472">Membrane</keyword>
<feature type="compositionally biased region" description="Basic and acidic residues" evidence="1">
    <location>
        <begin position="589"/>
        <end position="602"/>
    </location>
</feature>
<feature type="compositionally biased region" description="Gly residues" evidence="1">
    <location>
        <begin position="341"/>
        <end position="350"/>
    </location>
</feature>
<dbReference type="AlphaFoldDB" id="A0A1H8Q822"/>
<evidence type="ECO:0000256" key="2">
    <source>
        <dbReference type="SAM" id="Phobius"/>
    </source>
</evidence>
<dbReference type="RefSeq" id="WP_092661325.1">
    <property type="nucleotide sequence ID" value="NZ_FOCX01000013.1"/>
</dbReference>
<evidence type="ECO:0000313" key="4">
    <source>
        <dbReference type="Proteomes" id="UP000198775"/>
    </source>
</evidence>
<keyword evidence="4" id="KW-1185">Reference proteome</keyword>
<dbReference type="OrthoDB" id="342971at2157"/>
<feature type="compositionally biased region" description="Basic and acidic residues" evidence="1">
    <location>
        <begin position="573"/>
        <end position="582"/>
    </location>
</feature>
<dbReference type="EMBL" id="FOCX01000013">
    <property type="protein sequence ID" value="SEO50047.1"/>
    <property type="molecule type" value="Genomic_DNA"/>
</dbReference>
<protein>
    <submittedName>
        <fullName evidence="3">Type IV secretion system protein TrbL</fullName>
    </submittedName>
</protein>
<accession>A0A1H8Q822</accession>
<reference evidence="4" key="1">
    <citation type="submission" date="2016-10" db="EMBL/GenBank/DDBJ databases">
        <authorList>
            <person name="Varghese N."/>
            <person name="Submissions S."/>
        </authorList>
    </citation>
    <scope>NUCLEOTIDE SEQUENCE [LARGE SCALE GENOMIC DNA]</scope>
    <source>
        <strain evidence="4">IBRC-M 10043</strain>
    </source>
</reference>
<dbReference type="Proteomes" id="UP000198775">
    <property type="component" value="Unassembled WGS sequence"/>
</dbReference>
<sequence>MIETNPLVTAANYVILIGIPGPGDIADAIFGAFQGFIRSILEGFFQLTGVALTPLLKIVNPATSTKAVAAWQASFKLAVALFPLMIVVGLLSMPWADRQKAHLWRQGFRIASVVLIIALSKPLIGLGVDAMNAVTMQIAPEQFQLNFNPGSNQFNIESTFGSMALIAAYFQAAVLMMIATPLSIFALALRTYIVYIVFLGAPIWAVMWYPDWGFGIHIHKFAAKVGRMGVYALLAGPLLAVALRAMKVIMAGGVVQAGAGGGATRYWTQLVLVVLVPFVLVAIVFKAISWAGQPMGIGKAVGMATTAAMAAGGAAAGAAAGKGAVAGADAGGSAAGAVSASGGGGNGGSGSRRKSGSSNGGSSSGGTPRAAIDNGNLGDQMDGDVQSAGKGRPPSYFDDAAVQAAGAKESAKSTIADYSGASSAKSVLTDMGERVQNRRPSNVAQSYKEDADWLKGQVDDQSVDLGEAHERGLLDEEPKYDKEAEVRPSGEIRYQTRDGDWKKENMEDRHEALVKNFKIAATRSHSAEKAAAATAVSMKAGKKGGKATAKTGAATLRAGAYGMGGYAPVMAHDRAKQKHSDDGQAASRGDVEKAATAKDTRKQTQQNGAGAGSPQNSGTQSTTNGTDAGDAGGADGA</sequence>
<feature type="compositionally biased region" description="Polar residues" evidence="1">
    <location>
        <begin position="603"/>
        <end position="626"/>
    </location>
</feature>
<feature type="region of interest" description="Disordered" evidence="1">
    <location>
        <begin position="338"/>
        <end position="397"/>
    </location>
</feature>
<feature type="transmembrane region" description="Helical" evidence="2">
    <location>
        <begin position="192"/>
        <end position="209"/>
    </location>
</feature>
<feature type="transmembrane region" description="Helical" evidence="2">
    <location>
        <begin position="266"/>
        <end position="285"/>
    </location>
</feature>
<proteinExistence type="predicted"/>
<feature type="transmembrane region" description="Helical" evidence="2">
    <location>
        <begin position="75"/>
        <end position="96"/>
    </location>
</feature>
<keyword evidence="2" id="KW-0812">Transmembrane</keyword>
<name>A0A1H8Q822_9EURY</name>
<feature type="region of interest" description="Disordered" evidence="1">
    <location>
        <begin position="573"/>
        <end position="637"/>
    </location>
</feature>
<organism evidence="3 4">
    <name type="scientific">Halorientalis persicus</name>
    <dbReference type="NCBI Taxonomy" id="1367881"/>
    <lineage>
        <taxon>Archaea</taxon>
        <taxon>Methanobacteriati</taxon>
        <taxon>Methanobacteriota</taxon>
        <taxon>Stenosarchaea group</taxon>
        <taxon>Halobacteria</taxon>
        <taxon>Halobacteriales</taxon>
        <taxon>Haloarculaceae</taxon>
        <taxon>Halorientalis</taxon>
    </lineage>
</organism>
<feature type="transmembrane region" description="Helical" evidence="2">
    <location>
        <begin position="163"/>
        <end position="186"/>
    </location>
</feature>
<feature type="transmembrane region" description="Helical" evidence="2">
    <location>
        <begin position="108"/>
        <end position="128"/>
    </location>
</feature>
<evidence type="ECO:0000256" key="1">
    <source>
        <dbReference type="SAM" id="MobiDB-lite"/>
    </source>
</evidence>